<evidence type="ECO:0000256" key="1">
    <source>
        <dbReference type="SAM" id="Phobius"/>
    </source>
</evidence>
<dbReference type="STRING" id="1798381.A2721_00075"/>
<evidence type="ECO:0000313" key="2">
    <source>
        <dbReference type="EMBL" id="OGG19220.1"/>
    </source>
</evidence>
<reference evidence="2 3" key="1">
    <citation type="journal article" date="2016" name="Nat. Commun.">
        <title>Thousands of microbial genomes shed light on interconnected biogeochemical processes in an aquifer system.</title>
        <authorList>
            <person name="Anantharaman K."/>
            <person name="Brown C.T."/>
            <person name="Hug L.A."/>
            <person name="Sharon I."/>
            <person name="Castelle C.J."/>
            <person name="Probst A.J."/>
            <person name="Thomas B.C."/>
            <person name="Singh A."/>
            <person name="Wilkins M.J."/>
            <person name="Karaoz U."/>
            <person name="Brodie E.L."/>
            <person name="Williams K.H."/>
            <person name="Hubbard S.S."/>
            <person name="Banfield J.F."/>
        </authorList>
    </citation>
    <scope>NUCLEOTIDE SEQUENCE [LARGE SCALE GENOMIC DNA]</scope>
</reference>
<dbReference type="EMBL" id="MFJK01000008">
    <property type="protein sequence ID" value="OGG19220.1"/>
    <property type="molecule type" value="Genomic_DNA"/>
</dbReference>
<gene>
    <name evidence="2" type="ORF">A2721_00075</name>
</gene>
<organism evidence="2 3">
    <name type="scientific">Candidatus Gottesmanbacteria bacterium RIFCSPHIGHO2_01_FULL_47_48</name>
    <dbReference type="NCBI Taxonomy" id="1798381"/>
    <lineage>
        <taxon>Bacteria</taxon>
        <taxon>Candidatus Gottesmaniibacteriota</taxon>
    </lineage>
</organism>
<name>A0A1F6A3E5_9BACT</name>
<keyword evidence="1" id="KW-0472">Membrane</keyword>
<protein>
    <recommendedName>
        <fullName evidence="4">TVP38/TMEM64 family membrane protein</fullName>
    </recommendedName>
</protein>
<dbReference type="AlphaFoldDB" id="A0A1F6A3E5"/>
<feature type="transmembrane region" description="Helical" evidence="1">
    <location>
        <begin position="86"/>
        <end position="107"/>
    </location>
</feature>
<accession>A0A1F6A3E5</accession>
<dbReference type="Proteomes" id="UP000177871">
    <property type="component" value="Unassembled WGS sequence"/>
</dbReference>
<comment type="caution">
    <text evidence="2">The sequence shown here is derived from an EMBL/GenBank/DDBJ whole genome shotgun (WGS) entry which is preliminary data.</text>
</comment>
<feature type="transmembrane region" description="Helical" evidence="1">
    <location>
        <begin position="171"/>
        <end position="190"/>
    </location>
</feature>
<feature type="transmembrane region" description="Helical" evidence="1">
    <location>
        <begin position="52"/>
        <end position="79"/>
    </location>
</feature>
<feature type="transmembrane region" description="Helical" evidence="1">
    <location>
        <begin position="21"/>
        <end position="40"/>
    </location>
</feature>
<proteinExistence type="predicted"/>
<evidence type="ECO:0000313" key="3">
    <source>
        <dbReference type="Proteomes" id="UP000177871"/>
    </source>
</evidence>
<keyword evidence="1" id="KW-0812">Transmembrane</keyword>
<keyword evidence="1" id="KW-1133">Transmembrane helix</keyword>
<sequence>MTNSLTSPIPPKKARRVIFHSLLFALSLIAAIILLESRWIHQLIEFSQGAGFLLAALVAGFFFSSIFTSAVATITLFVLGQNHHPLIVSAVAAVGTAFADGLILKFIRDDVIVDLELLTSPFTRNLPHHLLQSSLLHLPLTILAAVVIASPLPDELGITILGLIKFKPKNFFLLTFFLNFLGILAITSLGNLV</sequence>
<evidence type="ECO:0008006" key="4">
    <source>
        <dbReference type="Google" id="ProtNLM"/>
    </source>
</evidence>